<evidence type="ECO:0000256" key="3">
    <source>
        <dbReference type="ARBA" id="ARBA00012146"/>
    </source>
</evidence>
<evidence type="ECO:0000256" key="5">
    <source>
        <dbReference type="ARBA" id="ARBA00022801"/>
    </source>
</evidence>
<dbReference type="GO" id="GO:0004427">
    <property type="term" value="F:inorganic diphosphate phosphatase activity"/>
    <property type="evidence" value="ECO:0007669"/>
    <property type="project" value="UniProtKB-EC"/>
</dbReference>
<keyword evidence="6" id="KW-0460">Magnesium</keyword>
<dbReference type="PANTHER" id="PTHR10286">
    <property type="entry name" value="INORGANIC PYROPHOSPHATASE"/>
    <property type="match status" value="1"/>
</dbReference>
<dbReference type="EC" id="3.6.1.1" evidence="3"/>
<accession>A0A8G0LHL6</accession>
<keyword evidence="8" id="KW-1185">Reference proteome</keyword>
<dbReference type="InterPro" id="IPR036649">
    <property type="entry name" value="Pyrophosphatase_sf"/>
</dbReference>
<evidence type="ECO:0000313" key="7">
    <source>
        <dbReference type="EMBL" id="QYS99875.1"/>
    </source>
</evidence>
<proteinExistence type="inferred from homology"/>
<dbReference type="AlphaFoldDB" id="A0A8G0LHL6"/>
<sequence length="368" mass="42087">MRHPVALRCAERGMQARPSFVILSFTMRSLLSLCLLNLAIAPVFSAATNAAKGGDKDGKKEFDVKALSLREVGARNTLDWRVWLEQDGEVISFWHDIPLYPDEKQNNIVNFYVEIPRWTDGKIETKRDKPMNPIFHDDKDDVPRYVASVWPHKSYPFLYGSLPQTWENSNIKHNFTGYIGDNDPMDVVDISAIDPGYVGQVRTIKILGALPMIDDETTDWKVIGININDPLSVFINNLDDLETYRPGLPQTFYDWFTYYKVLRSGELNIIYGGKFQDSNTAREIVAESHGFWKDLISGKEKPGKIIISQTSQPTICKSYIPSKDTTKKFDIPKKSDIKPAAPRPAKYDKWFYLDENFLPLPEQIIDVE</sequence>
<dbReference type="Gene3D" id="3.90.80.10">
    <property type="entry name" value="Inorganic pyrophosphatase"/>
    <property type="match status" value="1"/>
</dbReference>
<evidence type="ECO:0000256" key="4">
    <source>
        <dbReference type="ARBA" id="ARBA00022723"/>
    </source>
</evidence>
<dbReference type="Pfam" id="PF00719">
    <property type="entry name" value="Pyrophosphatase"/>
    <property type="match status" value="1"/>
</dbReference>
<comment type="similarity">
    <text evidence="2">Belongs to the PPase family.</text>
</comment>
<gene>
    <name evidence="7" type="ORF">H0G86_006993</name>
</gene>
<dbReference type="Proteomes" id="UP000826661">
    <property type="component" value="Chromosome III"/>
</dbReference>
<dbReference type="GO" id="GO:0005737">
    <property type="term" value="C:cytoplasm"/>
    <property type="evidence" value="ECO:0007669"/>
    <property type="project" value="InterPro"/>
</dbReference>
<dbReference type="EMBL" id="CP075866">
    <property type="protein sequence ID" value="QYS99875.1"/>
    <property type="molecule type" value="Genomic_DNA"/>
</dbReference>
<evidence type="ECO:0000256" key="1">
    <source>
        <dbReference type="ARBA" id="ARBA00001946"/>
    </source>
</evidence>
<dbReference type="GO" id="GO:0006796">
    <property type="term" value="P:phosphate-containing compound metabolic process"/>
    <property type="evidence" value="ECO:0007669"/>
    <property type="project" value="InterPro"/>
</dbReference>
<name>A0A8G0LHL6_9HYPO</name>
<dbReference type="GO" id="GO:0000287">
    <property type="term" value="F:magnesium ion binding"/>
    <property type="evidence" value="ECO:0007669"/>
    <property type="project" value="InterPro"/>
</dbReference>
<dbReference type="SUPFAM" id="SSF50324">
    <property type="entry name" value="Inorganic pyrophosphatase"/>
    <property type="match status" value="1"/>
</dbReference>
<protein>
    <recommendedName>
        <fullName evidence="3">inorganic diphosphatase</fullName>
        <ecNumber evidence="3">3.6.1.1</ecNumber>
    </recommendedName>
</protein>
<keyword evidence="5" id="KW-0378">Hydrolase</keyword>
<comment type="cofactor">
    <cofactor evidence="1">
        <name>Mg(2+)</name>
        <dbReference type="ChEBI" id="CHEBI:18420"/>
    </cofactor>
</comment>
<evidence type="ECO:0000313" key="8">
    <source>
        <dbReference type="Proteomes" id="UP000826661"/>
    </source>
</evidence>
<dbReference type="PROSITE" id="PS00387">
    <property type="entry name" value="PPASE"/>
    <property type="match status" value="1"/>
</dbReference>
<keyword evidence="4" id="KW-0479">Metal-binding</keyword>
<dbReference type="InterPro" id="IPR008162">
    <property type="entry name" value="Pyrophosphatase"/>
</dbReference>
<evidence type="ECO:0000256" key="2">
    <source>
        <dbReference type="ARBA" id="ARBA00006220"/>
    </source>
</evidence>
<reference evidence="7 8" key="1">
    <citation type="journal article" date="2021" name="BMC Genomics">
        <title>Telomere-to-telomere genome assembly of asparaginase-producing Trichoderma simmonsii.</title>
        <authorList>
            <person name="Chung D."/>
            <person name="Kwon Y.M."/>
            <person name="Yang Y."/>
        </authorList>
    </citation>
    <scope>NUCLEOTIDE SEQUENCE [LARGE SCALE GENOMIC DNA]</scope>
    <source>
        <strain evidence="7 8">GH-Sj1</strain>
    </source>
</reference>
<organism evidence="7 8">
    <name type="scientific">Trichoderma simmonsii</name>
    <dbReference type="NCBI Taxonomy" id="1491479"/>
    <lineage>
        <taxon>Eukaryota</taxon>
        <taxon>Fungi</taxon>
        <taxon>Dikarya</taxon>
        <taxon>Ascomycota</taxon>
        <taxon>Pezizomycotina</taxon>
        <taxon>Sordariomycetes</taxon>
        <taxon>Hypocreomycetidae</taxon>
        <taxon>Hypocreales</taxon>
        <taxon>Hypocreaceae</taxon>
        <taxon>Trichoderma</taxon>
    </lineage>
</organism>
<evidence type="ECO:0000256" key="6">
    <source>
        <dbReference type="ARBA" id="ARBA00022842"/>
    </source>
</evidence>